<organism evidence="3 4">
    <name type="scientific">Rhodococcus rhodochrous J45</name>
    <dbReference type="NCBI Taxonomy" id="935266"/>
    <lineage>
        <taxon>Bacteria</taxon>
        <taxon>Bacillati</taxon>
        <taxon>Actinomycetota</taxon>
        <taxon>Actinomycetes</taxon>
        <taxon>Mycobacteriales</taxon>
        <taxon>Nocardiaceae</taxon>
        <taxon>Rhodococcus</taxon>
    </lineage>
</organism>
<dbReference type="AlphaFoldDB" id="A0A562E7L8"/>
<comment type="caution">
    <text evidence="3">The sequence shown here is derived from an EMBL/GenBank/DDBJ whole genome shotgun (WGS) entry which is preliminary data.</text>
</comment>
<feature type="region of interest" description="Disordered" evidence="1">
    <location>
        <begin position="129"/>
        <end position="158"/>
    </location>
</feature>
<accession>A0A562E7L8</accession>
<dbReference type="EMBL" id="VLJT01000015">
    <property type="protein sequence ID" value="TWH17724.1"/>
    <property type="molecule type" value="Genomic_DNA"/>
</dbReference>
<dbReference type="Gene3D" id="3.10.180.10">
    <property type="entry name" value="2,3-Dihydroxybiphenyl 1,2-Dioxygenase, domain 1"/>
    <property type="match status" value="1"/>
</dbReference>
<dbReference type="CDD" id="cd06587">
    <property type="entry name" value="VOC"/>
    <property type="match status" value="1"/>
</dbReference>
<keyword evidence="3" id="KW-0223">Dioxygenase</keyword>
<dbReference type="GO" id="GO:0051213">
    <property type="term" value="F:dioxygenase activity"/>
    <property type="evidence" value="ECO:0007669"/>
    <property type="project" value="UniProtKB-KW"/>
</dbReference>
<protein>
    <submittedName>
        <fullName evidence="3">Putative ring-cleavage extradiol dioxygenase</fullName>
    </submittedName>
</protein>
<evidence type="ECO:0000313" key="3">
    <source>
        <dbReference type="EMBL" id="TWH17724.1"/>
    </source>
</evidence>
<reference evidence="3 4" key="1">
    <citation type="submission" date="2019-07" db="EMBL/GenBank/DDBJ databases">
        <title>Genome sequencing of lignin-degrading bacterial isolates.</title>
        <authorList>
            <person name="Gladden J."/>
        </authorList>
    </citation>
    <scope>NUCLEOTIDE SEQUENCE [LARGE SCALE GENOMIC DNA]</scope>
    <source>
        <strain evidence="3 4">J45</strain>
    </source>
</reference>
<evidence type="ECO:0000313" key="4">
    <source>
        <dbReference type="Proteomes" id="UP000317573"/>
    </source>
</evidence>
<gene>
    <name evidence="3" type="ORF">L618_001800000150</name>
</gene>
<dbReference type="InterPro" id="IPR037523">
    <property type="entry name" value="VOC_core"/>
</dbReference>
<dbReference type="InterPro" id="IPR029068">
    <property type="entry name" value="Glyas_Bleomycin-R_OHBP_Dase"/>
</dbReference>
<dbReference type="Proteomes" id="UP000317573">
    <property type="component" value="Unassembled WGS sequence"/>
</dbReference>
<dbReference type="SUPFAM" id="SSF54593">
    <property type="entry name" value="Glyoxalase/Bleomycin resistance protein/Dihydroxybiphenyl dioxygenase"/>
    <property type="match status" value="1"/>
</dbReference>
<proteinExistence type="predicted"/>
<dbReference type="InterPro" id="IPR004360">
    <property type="entry name" value="Glyas_Fos-R_dOase_dom"/>
</dbReference>
<dbReference type="Pfam" id="PF00903">
    <property type="entry name" value="Glyoxalase"/>
    <property type="match status" value="1"/>
</dbReference>
<feature type="domain" description="VOC" evidence="2">
    <location>
        <begin position="7"/>
        <end position="127"/>
    </location>
</feature>
<name>A0A562E7L8_RHORH</name>
<evidence type="ECO:0000259" key="2">
    <source>
        <dbReference type="PROSITE" id="PS51819"/>
    </source>
</evidence>
<keyword evidence="3" id="KW-0560">Oxidoreductase</keyword>
<dbReference type="PROSITE" id="PS51819">
    <property type="entry name" value="VOC"/>
    <property type="match status" value="1"/>
</dbReference>
<feature type="compositionally biased region" description="Basic and acidic residues" evidence="1">
    <location>
        <begin position="142"/>
        <end position="158"/>
    </location>
</feature>
<evidence type="ECO:0000256" key="1">
    <source>
        <dbReference type="SAM" id="MobiDB-lite"/>
    </source>
</evidence>
<sequence>MIPRLAGVHHVKLPVSDLARSKEWYRTRLGYEPMVEFRESDELVGLGLRHPDGGPMLALRLDPEKAKAAAGFDYFSIGVPDKAAMEDLARHLDELGEQHGGVHFASIGWILPLLHDPDGHEVRFYTVESHTEVPEGTTRSITDPRETAEAHERNLPSE</sequence>